<accession>A0A401ZH72</accession>
<dbReference type="Proteomes" id="UP000287224">
    <property type="component" value="Unassembled WGS sequence"/>
</dbReference>
<comment type="similarity">
    <text evidence="2 5">Belongs to the pseudouridine synthase TruB family. Type 1 subfamily.</text>
</comment>
<evidence type="ECO:0000256" key="1">
    <source>
        <dbReference type="ARBA" id="ARBA00000385"/>
    </source>
</evidence>
<organism evidence="9 10">
    <name type="scientific">Dictyobacter aurantiacus</name>
    <dbReference type="NCBI Taxonomy" id="1936993"/>
    <lineage>
        <taxon>Bacteria</taxon>
        <taxon>Bacillati</taxon>
        <taxon>Chloroflexota</taxon>
        <taxon>Ktedonobacteria</taxon>
        <taxon>Ktedonobacterales</taxon>
        <taxon>Dictyobacteraceae</taxon>
        <taxon>Dictyobacter</taxon>
    </lineage>
</organism>
<dbReference type="HAMAP" id="MF_01080">
    <property type="entry name" value="TruB_bact"/>
    <property type="match status" value="1"/>
</dbReference>
<name>A0A401ZH72_9CHLR</name>
<feature type="domain" description="tRNA pseudouridylate synthase B C-terminal" evidence="8">
    <location>
        <begin position="176"/>
        <end position="234"/>
    </location>
</feature>
<proteinExistence type="inferred from homology"/>
<dbReference type="InterPro" id="IPR014780">
    <property type="entry name" value="tRNA_psdUridine_synth_TruB"/>
</dbReference>
<evidence type="ECO:0000256" key="5">
    <source>
        <dbReference type="HAMAP-Rule" id="MF_01080"/>
    </source>
</evidence>
<dbReference type="Gene3D" id="3.30.2350.10">
    <property type="entry name" value="Pseudouridine synthase"/>
    <property type="match status" value="1"/>
</dbReference>
<evidence type="ECO:0000313" key="10">
    <source>
        <dbReference type="Proteomes" id="UP000287224"/>
    </source>
</evidence>
<dbReference type="RefSeq" id="WP_307720646.1">
    <property type="nucleotide sequence ID" value="NZ_BIFQ01000001.1"/>
</dbReference>
<dbReference type="InterPro" id="IPR015240">
    <property type="entry name" value="tRNA_sdUridine_synth_fam1_C"/>
</dbReference>
<evidence type="ECO:0000256" key="4">
    <source>
        <dbReference type="ARBA" id="ARBA00023235"/>
    </source>
</evidence>
<evidence type="ECO:0000256" key="2">
    <source>
        <dbReference type="ARBA" id="ARBA00005642"/>
    </source>
</evidence>
<dbReference type="GO" id="GO:0160148">
    <property type="term" value="F:tRNA pseudouridine(55) synthase activity"/>
    <property type="evidence" value="ECO:0007669"/>
    <property type="project" value="UniProtKB-EC"/>
</dbReference>
<feature type="domain" description="Pseudouridine synthase II N-terminal" evidence="6">
    <location>
        <begin position="27"/>
        <end position="175"/>
    </location>
</feature>
<dbReference type="AlphaFoldDB" id="A0A401ZH72"/>
<comment type="caution">
    <text evidence="9">The sequence shown here is derived from an EMBL/GenBank/DDBJ whole genome shotgun (WGS) entry which is preliminary data.</text>
</comment>
<dbReference type="InterPro" id="IPR036974">
    <property type="entry name" value="PUA_sf"/>
</dbReference>
<reference evidence="10" key="1">
    <citation type="submission" date="2018-12" db="EMBL/GenBank/DDBJ databases">
        <title>Tengunoibacter tsumagoiensis gen. nov., sp. nov., Dictyobacter kobayashii sp. nov., D. alpinus sp. nov., and D. joshuensis sp. nov. and description of Dictyobacteraceae fam. nov. within the order Ktedonobacterales isolated from Tengu-no-mugimeshi.</title>
        <authorList>
            <person name="Wang C.M."/>
            <person name="Zheng Y."/>
            <person name="Sakai Y."/>
            <person name="Toyoda A."/>
            <person name="Minakuchi Y."/>
            <person name="Abe K."/>
            <person name="Yokota A."/>
            <person name="Yabe S."/>
        </authorList>
    </citation>
    <scope>NUCLEOTIDE SEQUENCE [LARGE SCALE GENOMIC DNA]</scope>
    <source>
        <strain evidence="10">S-27</strain>
    </source>
</reference>
<dbReference type="Pfam" id="PF01509">
    <property type="entry name" value="TruB_N"/>
    <property type="match status" value="1"/>
</dbReference>
<evidence type="ECO:0000259" key="6">
    <source>
        <dbReference type="Pfam" id="PF01509"/>
    </source>
</evidence>
<sequence>MIGVVDGILNIHKALHMTSHDVVAKVRRLLKQKRVGHTGTLDPEASGVLPICVGQGTRVAEYLSESGKAYQAIITFGTVTDTYDAEGVVLRTGDTSQLTREQIEAALPHFLGVQQQLPPRYSAIKIQGQPAYKLARAGEEITLEPRTVEIQSLTILSWDNPHLTLAVECSKGTYIRSLAYDLGEYLGCGAYLTGLVRTRSGPFVLADSITLEQLAEAQERGNLQQYLFPADFALQNYPALHLDEAQTQRVTHGNAFSYPNAIDAEQASLARVYTHTNQFLAIATWDPTTHQWKPKKVLL</sequence>
<dbReference type="Pfam" id="PF16198">
    <property type="entry name" value="TruB_C_2"/>
    <property type="match status" value="1"/>
</dbReference>
<evidence type="ECO:0000259" key="7">
    <source>
        <dbReference type="Pfam" id="PF09157"/>
    </source>
</evidence>
<gene>
    <name evidence="5 9" type="primary">truB</name>
    <name evidence="9" type="ORF">KDAU_35460</name>
</gene>
<dbReference type="InterPro" id="IPR002501">
    <property type="entry name" value="PsdUridine_synth_N"/>
</dbReference>
<comment type="function">
    <text evidence="5">Responsible for synthesis of pseudouridine from uracil-55 in the psi GC loop of transfer RNAs.</text>
</comment>
<dbReference type="GO" id="GO:1990481">
    <property type="term" value="P:mRNA pseudouridine synthesis"/>
    <property type="evidence" value="ECO:0007669"/>
    <property type="project" value="TreeGrafter"/>
</dbReference>
<dbReference type="FunFam" id="3.30.2350.10:FF:000011">
    <property type="entry name" value="tRNA pseudouridine synthase B"/>
    <property type="match status" value="1"/>
</dbReference>
<dbReference type="Pfam" id="PF09157">
    <property type="entry name" value="TruB-C_2"/>
    <property type="match status" value="1"/>
</dbReference>
<comment type="catalytic activity">
    <reaction evidence="1 5">
        <text>uridine(55) in tRNA = pseudouridine(55) in tRNA</text>
        <dbReference type="Rhea" id="RHEA:42532"/>
        <dbReference type="Rhea" id="RHEA-COMP:10101"/>
        <dbReference type="Rhea" id="RHEA-COMP:10102"/>
        <dbReference type="ChEBI" id="CHEBI:65314"/>
        <dbReference type="ChEBI" id="CHEBI:65315"/>
        <dbReference type="EC" id="5.4.99.25"/>
    </reaction>
</comment>
<dbReference type="PANTHER" id="PTHR13767">
    <property type="entry name" value="TRNA-PSEUDOURIDINE SYNTHASE"/>
    <property type="match status" value="1"/>
</dbReference>
<dbReference type="EC" id="5.4.99.25" evidence="5"/>
<dbReference type="InterPro" id="IPR020103">
    <property type="entry name" value="PsdUridine_synth_cat_dom_sf"/>
</dbReference>
<dbReference type="GO" id="GO:0003723">
    <property type="term" value="F:RNA binding"/>
    <property type="evidence" value="ECO:0007669"/>
    <property type="project" value="InterPro"/>
</dbReference>
<feature type="active site" description="Nucleophile" evidence="5">
    <location>
        <position position="42"/>
    </location>
</feature>
<keyword evidence="4 5" id="KW-0413">Isomerase</keyword>
<keyword evidence="10" id="KW-1185">Reference proteome</keyword>
<dbReference type="EMBL" id="BIFQ01000001">
    <property type="protein sequence ID" value="GCE06217.1"/>
    <property type="molecule type" value="Genomic_DNA"/>
</dbReference>
<dbReference type="InterPro" id="IPR032819">
    <property type="entry name" value="TruB_C"/>
</dbReference>
<keyword evidence="3 5" id="KW-0819">tRNA processing</keyword>
<dbReference type="SUPFAM" id="SSF55120">
    <property type="entry name" value="Pseudouridine synthase"/>
    <property type="match status" value="1"/>
</dbReference>
<evidence type="ECO:0000313" key="9">
    <source>
        <dbReference type="EMBL" id="GCE06217.1"/>
    </source>
</evidence>
<feature type="domain" description="tRNA pseudouridine synthase II TruB subfamily 1 C-terminal" evidence="7">
    <location>
        <begin position="238"/>
        <end position="286"/>
    </location>
</feature>
<dbReference type="NCBIfam" id="TIGR00431">
    <property type="entry name" value="TruB"/>
    <property type="match status" value="1"/>
</dbReference>
<protein>
    <recommendedName>
        <fullName evidence="5">tRNA pseudouridine synthase B</fullName>
        <ecNumber evidence="5">5.4.99.25</ecNumber>
    </recommendedName>
    <alternativeName>
        <fullName evidence="5">tRNA pseudouridine(55) synthase</fullName>
        <shortName evidence="5">Psi55 synthase</shortName>
    </alternativeName>
    <alternativeName>
        <fullName evidence="5">tRNA pseudouridylate synthase</fullName>
    </alternativeName>
    <alternativeName>
        <fullName evidence="5">tRNA-uridine isomerase</fullName>
    </alternativeName>
</protein>
<dbReference type="Gene3D" id="2.30.130.10">
    <property type="entry name" value="PUA domain"/>
    <property type="match status" value="1"/>
</dbReference>
<evidence type="ECO:0000256" key="3">
    <source>
        <dbReference type="ARBA" id="ARBA00022694"/>
    </source>
</evidence>
<evidence type="ECO:0000259" key="8">
    <source>
        <dbReference type="Pfam" id="PF16198"/>
    </source>
</evidence>
<dbReference type="CDD" id="cd02573">
    <property type="entry name" value="PseudoU_synth_EcTruB"/>
    <property type="match status" value="1"/>
</dbReference>
<dbReference type="GO" id="GO:0031119">
    <property type="term" value="P:tRNA pseudouridine synthesis"/>
    <property type="evidence" value="ECO:0007669"/>
    <property type="project" value="UniProtKB-UniRule"/>
</dbReference>
<dbReference type="PANTHER" id="PTHR13767:SF2">
    <property type="entry name" value="PSEUDOURIDYLATE SYNTHASE TRUB1"/>
    <property type="match status" value="1"/>
</dbReference>